<dbReference type="AlphaFoldDB" id="A0A1H5GUS1"/>
<dbReference type="Pfam" id="PF20615">
    <property type="entry name" value="DUF6802"/>
    <property type="match status" value="1"/>
</dbReference>
<organism evidence="3 4">
    <name type="scientific">Rhodococcus jostii</name>
    <dbReference type="NCBI Taxonomy" id="132919"/>
    <lineage>
        <taxon>Bacteria</taxon>
        <taxon>Bacillati</taxon>
        <taxon>Actinomycetota</taxon>
        <taxon>Actinomycetes</taxon>
        <taxon>Mycobacteriales</taxon>
        <taxon>Nocardiaceae</taxon>
        <taxon>Rhodococcus</taxon>
    </lineage>
</organism>
<protein>
    <recommendedName>
        <fullName evidence="2">DUF6802 domain-containing protein</fullName>
    </recommendedName>
</protein>
<sequence>MATTESFLVPDVPDLDPNTFGHDSGAVTLTDPTHDIDGDGVLDTQTVDAEDAVVLASDLDSDGEADHLTMIHEDGAYSSWIIATATASCTGSRPMVALSVTAEHLRNPHSRPGKGPWQRY</sequence>
<evidence type="ECO:0000256" key="1">
    <source>
        <dbReference type="SAM" id="MobiDB-lite"/>
    </source>
</evidence>
<name>A0A1H5GUS1_RHOJO</name>
<feature type="domain" description="DUF6802" evidence="2">
    <location>
        <begin position="1"/>
        <end position="81"/>
    </location>
</feature>
<reference evidence="4" key="1">
    <citation type="submission" date="2016-10" db="EMBL/GenBank/DDBJ databases">
        <authorList>
            <person name="Varghese N."/>
        </authorList>
    </citation>
    <scope>NUCLEOTIDE SEQUENCE [LARGE SCALE GENOMIC DNA]</scope>
    <source>
        <strain evidence="4">DSM 44719</strain>
    </source>
</reference>
<dbReference type="Proteomes" id="UP000183407">
    <property type="component" value="Unassembled WGS sequence"/>
</dbReference>
<evidence type="ECO:0000313" key="4">
    <source>
        <dbReference type="Proteomes" id="UP000183407"/>
    </source>
</evidence>
<feature type="region of interest" description="Disordered" evidence="1">
    <location>
        <begin position="1"/>
        <end position="38"/>
    </location>
</feature>
<gene>
    <name evidence="3" type="ORF">SAMN04490220_6951</name>
</gene>
<dbReference type="InterPro" id="IPR046543">
    <property type="entry name" value="DUF6802"/>
</dbReference>
<accession>A0A1H5GUS1</accession>
<evidence type="ECO:0000259" key="2">
    <source>
        <dbReference type="Pfam" id="PF20615"/>
    </source>
</evidence>
<evidence type="ECO:0000313" key="3">
    <source>
        <dbReference type="EMBL" id="SEE19345.1"/>
    </source>
</evidence>
<dbReference type="EMBL" id="FNTL01000004">
    <property type="protein sequence ID" value="SEE19345.1"/>
    <property type="molecule type" value="Genomic_DNA"/>
</dbReference>
<proteinExistence type="predicted"/>
<dbReference type="RefSeq" id="WP_240319918.1">
    <property type="nucleotide sequence ID" value="NZ_FNTL01000004.1"/>
</dbReference>